<feature type="coiled-coil region" evidence="1">
    <location>
        <begin position="190"/>
        <end position="217"/>
    </location>
</feature>
<evidence type="ECO:0000313" key="5">
    <source>
        <dbReference type="Proteomes" id="UP000734854"/>
    </source>
</evidence>
<dbReference type="InterPro" id="IPR055477">
    <property type="entry name" value="DUF7049"/>
</dbReference>
<gene>
    <name evidence="4" type="ORF">ZIOFF_000867</name>
</gene>
<dbReference type="AlphaFoldDB" id="A0A8J5IKN6"/>
<dbReference type="PANTHER" id="PTHR46665:SF1">
    <property type="entry name" value="SPERMATOGENESIS- AND OOGENESIS-SPECIFIC BASIC HELIX-LOOP-HELIX-CONTAINING PROTEIN 1"/>
    <property type="match status" value="1"/>
</dbReference>
<dbReference type="InterPro" id="IPR055478">
    <property type="entry name" value="DUF7050"/>
</dbReference>
<feature type="domain" description="DUF7050" evidence="3">
    <location>
        <begin position="1"/>
        <end position="139"/>
    </location>
</feature>
<evidence type="ECO:0000259" key="3">
    <source>
        <dbReference type="Pfam" id="PF23133"/>
    </source>
</evidence>
<dbReference type="EMBL" id="JACMSC010000001">
    <property type="protein sequence ID" value="KAG6535838.1"/>
    <property type="molecule type" value="Genomic_DNA"/>
</dbReference>
<dbReference type="Pfam" id="PF23132">
    <property type="entry name" value="DUF7049"/>
    <property type="match status" value="1"/>
</dbReference>
<sequence length="345" mass="38450">MDYVFLLDSDDRRRFLQLAGRVLGCSYICTWCPAANQLISMEGWHHEEDNNVPGSSSGIMSLRLFDAYRRSICSILRGCIPGLTFSSGFNYLEIKDADVMSLAALNEQRQFYQKAGIKTIMFLGSGKGEVELGMATPPNAGYRSKSGFMVYDRNLAQELEKSVSNKLGGGQKMIKAGIEILRRKDKASVLANTKNYLTSLKAQIKELEERNQMLEPMRQLIEEGIGESKEKVEVRIIRTAESAPEGSQFINFKLVIIVREQCEMMNLVVHLLECLKERGITNLVAMETSTASQAGAIFARINVGLQVKASDWDEESFTEAAKGAVNDVLHVDDNKGDDDRSLNIL</sequence>
<dbReference type="Pfam" id="PF23133">
    <property type="entry name" value="DUF7050"/>
    <property type="match status" value="1"/>
</dbReference>
<reference evidence="4 5" key="1">
    <citation type="submission" date="2020-08" db="EMBL/GenBank/DDBJ databases">
        <title>Plant Genome Project.</title>
        <authorList>
            <person name="Zhang R.-G."/>
        </authorList>
    </citation>
    <scope>NUCLEOTIDE SEQUENCE [LARGE SCALE GENOMIC DNA]</scope>
    <source>
        <tissue evidence="4">Rhizome</tissue>
    </source>
</reference>
<proteinExistence type="predicted"/>
<organism evidence="4 5">
    <name type="scientific">Zingiber officinale</name>
    <name type="common">Ginger</name>
    <name type="synonym">Amomum zingiber</name>
    <dbReference type="NCBI Taxonomy" id="94328"/>
    <lineage>
        <taxon>Eukaryota</taxon>
        <taxon>Viridiplantae</taxon>
        <taxon>Streptophyta</taxon>
        <taxon>Embryophyta</taxon>
        <taxon>Tracheophyta</taxon>
        <taxon>Spermatophyta</taxon>
        <taxon>Magnoliopsida</taxon>
        <taxon>Liliopsida</taxon>
        <taxon>Zingiberales</taxon>
        <taxon>Zingiberaceae</taxon>
        <taxon>Zingiber</taxon>
    </lineage>
</organism>
<feature type="domain" description="DUF7049" evidence="2">
    <location>
        <begin position="230"/>
        <end position="328"/>
    </location>
</feature>
<accession>A0A8J5IKN6</accession>
<dbReference type="Proteomes" id="UP000734854">
    <property type="component" value="Unassembled WGS sequence"/>
</dbReference>
<protein>
    <submittedName>
        <fullName evidence="4">Uncharacterized protein</fullName>
    </submittedName>
</protein>
<dbReference type="InterPro" id="IPR044658">
    <property type="entry name" value="bHLH92/bHLH041-like"/>
</dbReference>
<keyword evidence="5" id="KW-1185">Reference proteome</keyword>
<evidence type="ECO:0000313" key="4">
    <source>
        <dbReference type="EMBL" id="KAG6535838.1"/>
    </source>
</evidence>
<name>A0A8J5IKN6_ZINOF</name>
<keyword evidence="1" id="KW-0175">Coiled coil</keyword>
<comment type="caution">
    <text evidence="4">The sequence shown here is derived from an EMBL/GenBank/DDBJ whole genome shotgun (WGS) entry which is preliminary data.</text>
</comment>
<evidence type="ECO:0000256" key="1">
    <source>
        <dbReference type="SAM" id="Coils"/>
    </source>
</evidence>
<dbReference type="PANTHER" id="PTHR46665">
    <property type="entry name" value="TRANSCRIPTION FACTOR BHLH041-RELATED-RELATED"/>
    <property type="match status" value="1"/>
</dbReference>
<evidence type="ECO:0000259" key="2">
    <source>
        <dbReference type="Pfam" id="PF23132"/>
    </source>
</evidence>